<evidence type="ECO:0000313" key="8">
    <source>
        <dbReference type="Proteomes" id="UP000002051"/>
    </source>
</evidence>
<dbReference type="EMBL" id="PSQE01000005">
    <property type="protein sequence ID" value="RHN57876.1"/>
    <property type="molecule type" value="Genomic_DNA"/>
</dbReference>
<dbReference type="Proteomes" id="UP000265566">
    <property type="component" value="Chromosome 5"/>
</dbReference>
<gene>
    <name evidence="5" type="primary">MtN5</name>
    <name evidence="3" type="ordered locus">MTR_5g094210</name>
    <name evidence="6" type="ORF">MtrunA17_Chr5g0445131</name>
</gene>
<dbReference type="EnsemblPlants" id="AET00633">
    <property type="protein sequence ID" value="AET00633"/>
    <property type="gene ID" value="MTR_5g094210"/>
</dbReference>
<proteinExistence type="evidence at transcript level"/>
<evidence type="ECO:0000313" key="7">
    <source>
        <dbReference type="EnsemblPlants" id="AET00633"/>
    </source>
</evidence>
<sequence length="102" mass="10804">MAHSQGKALAQWMIGALLFAMLAGSLAVQICNIDPNDLKQSCSKFVTGRNPPRADEACCGVLRRANLPCLCGYKSALTYYGINAKKALALPGQCGLQTPSNC</sequence>
<name>O24101_MEDTR</name>
<evidence type="ECO:0000313" key="5">
    <source>
        <dbReference type="EMBL" id="CAA75593.1"/>
    </source>
</evidence>
<dbReference type="EMBL" id="BT144047">
    <property type="protein sequence ID" value="AFK43841.1"/>
    <property type="molecule type" value="mRNA"/>
</dbReference>
<evidence type="ECO:0000313" key="6">
    <source>
        <dbReference type="EMBL" id="RHN57876.1"/>
    </source>
</evidence>
<dbReference type="Gramene" id="rna33467">
    <property type="protein sequence ID" value="RHN57876.1"/>
    <property type="gene ID" value="gene33467"/>
</dbReference>
<reference evidence="5" key="1">
    <citation type="journal article" date="1996" name="Mol. Plant Microbe Interact.">
        <title>Use of a subtractive hybridization approach to identify new Medicago truncatula genes induced during root nodule development.</title>
        <authorList>
            <person name="Gamas P."/>
            <person name="de Carvalho Niebel F."/>
            <person name="Lescure N."/>
            <person name="Cullimore J."/>
        </authorList>
    </citation>
    <scope>NUCLEOTIDE SEQUENCE</scope>
    <source>
        <tissue evidence="5">Root nodule</tissue>
    </source>
</reference>
<dbReference type="Gene3D" id="1.10.110.10">
    <property type="entry name" value="Plant lipid-transfer and hydrophobic proteins"/>
    <property type="match status" value="1"/>
</dbReference>
<reference evidence="3 8" key="3">
    <citation type="journal article" date="2011" name="Nature">
        <title>The Medicago genome provides insight into the evolution of rhizobial symbioses.</title>
        <authorList>
            <person name="Young N.D."/>
            <person name="Debelle F."/>
            <person name="Oldroyd G.E."/>
            <person name="Geurts R."/>
            <person name="Cannon S.B."/>
            <person name="Udvardi M.K."/>
            <person name="Benedito V.A."/>
            <person name="Mayer K.F."/>
            <person name="Gouzy J."/>
            <person name="Schoof H."/>
            <person name="Van de Peer Y."/>
            <person name="Proost S."/>
            <person name="Cook D.R."/>
            <person name="Meyers B.C."/>
            <person name="Spannagl M."/>
            <person name="Cheung F."/>
            <person name="De Mita S."/>
            <person name="Krishnakumar V."/>
            <person name="Gundlach H."/>
            <person name="Zhou S."/>
            <person name="Mudge J."/>
            <person name="Bharti A.K."/>
            <person name="Murray J.D."/>
            <person name="Naoumkina M.A."/>
            <person name="Rosen B."/>
            <person name="Silverstein K.A."/>
            <person name="Tang H."/>
            <person name="Rombauts S."/>
            <person name="Zhao P.X."/>
            <person name="Zhou P."/>
            <person name="Barbe V."/>
            <person name="Bardou P."/>
            <person name="Bechner M."/>
            <person name="Bellec A."/>
            <person name="Berger A."/>
            <person name="Berges H."/>
            <person name="Bidwell S."/>
            <person name="Bisseling T."/>
            <person name="Choisne N."/>
            <person name="Couloux A."/>
            <person name="Denny R."/>
            <person name="Deshpande S."/>
            <person name="Dai X."/>
            <person name="Doyle J.J."/>
            <person name="Dudez A.M."/>
            <person name="Farmer A.D."/>
            <person name="Fouteau S."/>
            <person name="Franken C."/>
            <person name="Gibelin C."/>
            <person name="Gish J."/>
            <person name="Goldstein S."/>
            <person name="Gonzalez A.J."/>
            <person name="Green P.J."/>
            <person name="Hallab A."/>
            <person name="Hartog M."/>
            <person name="Hua A."/>
            <person name="Humphray S.J."/>
            <person name="Jeong D.H."/>
            <person name="Jing Y."/>
            <person name="Jocker A."/>
            <person name="Kenton S.M."/>
            <person name="Kim D.J."/>
            <person name="Klee K."/>
            <person name="Lai H."/>
            <person name="Lang C."/>
            <person name="Lin S."/>
            <person name="Macmil S.L."/>
            <person name="Magdelenat G."/>
            <person name="Matthews L."/>
            <person name="McCorrison J."/>
            <person name="Monaghan E.L."/>
            <person name="Mun J.H."/>
            <person name="Najar F.Z."/>
            <person name="Nicholson C."/>
            <person name="Noirot C."/>
            <person name="O'Bleness M."/>
            <person name="Paule C.R."/>
            <person name="Poulain J."/>
            <person name="Prion F."/>
            <person name="Qin B."/>
            <person name="Qu C."/>
            <person name="Retzel E.F."/>
            <person name="Riddle C."/>
            <person name="Sallet E."/>
            <person name="Samain S."/>
            <person name="Samson N."/>
            <person name="Sanders I."/>
            <person name="Saurat O."/>
            <person name="Scarpelli C."/>
            <person name="Schiex T."/>
            <person name="Segurens B."/>
            <person name="Severin A.J."/>
            <person name="Sherrier D.J."/>
            <person name="Shi R."/>
            <person name="Sims S."/>
            <person name="Singer S.R."/>
            <person name="Sinharoy S."/>
            <person name="Sterck L."/>
            <person name="Viollet A."/>
            <person name="Wang B.B."/>
            <person name="Wang K."/>
            <person name="Wang M."/>
            <person name="Wang X."/>
            <person name="Warfsmann J."/>
            <person name="Weissenbach J."/>
            <person name="White D.D."/>
            <person name="White J.D."/>
            <person name="Wiley G.B."/>
            <person name="Wincker P."/>
            <person name="Xing Y."/>
            <person name="Yang L."/>
            <person name="Yao Z."/>
            <person name="Ying F."/>
            <person name="Zhai J."/>
            <person name="Zhou L."/>
            <person name="Zuber A."/>
            <person name="Denarie J."/>
            <person name="Dixon R.A."/>
            <person name="May G.D."/>
            <person name="Schwartz D.C."/>
            <person name="Rogers J."/>
            <person name="Quetier F."/>
            <person name="Town C.D."/>
            <person name="Roe B.A."/>
        </authorList>
    </citation>
    <scope>NUCLEOTIDE SEQUENCE [LARGE SCALE GENOMIC DNA]</scope>
    <source>
        <strain evidence="3">A17</strain>
        <strain evidence="7 8">cv. Jemalong A17</strain>
    </source>
</reference>
<protein>
    <submittedName>
        <fullName evidence="3 6">Lipid transfer protein</fullName>
    </submittedName>
    <submittedName>
        <fullName evidence="5">MtN5 protein</fullName>
    </submittedName>
</protein>
<evidence type="ECO:0000313" key="4">
    <source>
        <dbReference type="EMBL" id="AFK43841.1"/>
    </source>
</evidence>
<reference evidence="6" key="7">
    <citation type="journal article" date="2018" name="Nat. Plants">
        <title>Whole-genome landscape of Medicago truncatula symbiotic genes.</title>
        <authorList>
            <person name="Pecrix Y."/>
            <person name="Gamas P."/>
            <person name="Carrere S."/>
        </authorList>
    </citation>
    <scope>NUCLEOTIDE SEQUENCE</scope>
    <source>
        <tissue evidence="6">Leaves</tissue>
    </source>
</reference>
<reference evidence="4" key="4">
    <citation type="submission" date="2012-05" db="EMBL/GenBank/DDBJ databases">
        <authorList>
            <person name="Krishnakumar V."/>
            <person name="Cheung F."/>
            <person name="Xiao Y."/>
            <person name="Chan A."/>
            <person name="Moskal W.A."/>
            <person name="Town C.D."/>
        </authorList>
    </citation>
    <scope>NUCLEOTIDE SEQUENCE</scope>
</reference>
<dbReference type="InterPro" id="IPR036312">
    <property type="entry name" value="Bifun_inhib/LTP/seed_sf"/>
</dbReference>
<dbReference type="GO" id="GO:0009627">
    <property type="term" value="P:systemic acquired resistance"/>
    <property type="evidence" value="ECO:0007669"/>
    <property type="project" value="InterPro"/>
</dbReference>
<dbReference type="AlphaFoldDB" id="O24101"/>
<reference evidence="3 8" key="5">
    <citation type="journal article" date="2014" name="BMC Genomics">
        <title>An improved genome release (version Mt4.0) for the model legume Medicago truncatula.</title>
        <authorList>
            <person name="Tang H."/>
            <person name="Krishnakumar V."/>
            <person name="Bidwell S."/>
            <person name="Rosen B."/>
            <person name="Chan A."/>
            <person name="Zhou S."/>
            <person name="Gentzbittel L."/>
            <person name="Childs K.L."/>
            <person name="Yandell M."/>
            <person name="Gundlach H."/>
            <person name="Mayer K.F."/>
            <person name="Schwartz D.C."/>
            <person name="Town C.D."/>
        </authorList>
    </citation>
    <scope>GENOME REANNOTATION</scope>
    <source>
        <strain evidence="7 8">cv. Jemalong A17</strain>
    </source>
</reference>
<reference evidence="7" key="6">
    <citation type="submission" date="2015-04" db="UniProtKB">
        <authorList>
            <consortium name="EnsemblPlants"/>
        </authorList>
    </citation>
    <scope>IDENTIFICATION</scope>
    <source>
        <strain evidence="7">cv. Jemalong A17</strain>
    </source>
</reference>
<keyword evidence="8" id="KW-1185">Reference proteome</keyword>
<feature type="chain" id="PRO_5014585674" evidence="1">
    <location>
        <begin position="28"/>
        <end position="102"/>
    </location>
</feature>
<dbReference type="InterPro" id="IPR039265">
    <property type="entry name" value="DIR1-like"/>
</dbReference>
<keyword evidence="1" id="KW-0732">Signal</keyword>
<dbReference type="OMA" id="MAGRKVM"/>
<accession>O24101</accession>
<dbReference type="EMBL" id="CM001221">
    <property type="protein sequence ID" value="AET00633.1"/>
    <property type="molecule type" value="Genomic_DNA"/>
</dbReference>
<dbReference type="STRING" id="3880.O24101"/>
<dbReference type="EMBL" id="Y15371">
    <property type="protein sequence ID" value="CAA75593.1"/>
    <property type="molecule type" value="mRNA"/>
</dbReference>
<dbReference type="InterPro" id="IPR044741">
    <property type="entry name" value="NsLTP-like"/>
</dbReference>
<dbReference type="SMART" id="SM00499">
    <property type="entry name" value="AAI"/>
    <property type="match status" value="1"/>
</dbReference>
<dbReference type="SUPFAM" id="SSF47699">
    <property type="entry name" value="Bifunctional inhibitor/lipid-transfer protein/seed storage 2S albumin"/>
    <property type="match status" value="1"/>
</dbReference>
<dbReference type="HOGENOM" id="CLU_145659_1_0_1"/>
<dbReference type="InterPro" id="IPR016140">
    <property type="entry name" value="Bifunc_inhib/LTP/seed_store"/>
</dbReference>
<organism evidence="5">
    <name type="scientific">Medicago truncatula</name>
    <name type="common">Barrel medic</name>
    <name type="synonym">Medicago tribuloides</name>
    <dbReference type="NCBI Taxonomy" id="3880"/>
    <lineage>
        <taxon>Eukaryota</taxon>
        <taxon>Viridiplantae</taxon>
        <taxon>Streptophyta</taxon>
        <taxon>Embryophyta</taxon>
        <taxon>Tracheophyta</taxon>
        <taxon>Spermatophyta</taxon>
        <taxon>Magnoliopsida</taxon>
        <taxon>eudicotyledons</taxon>
        <taxon>Gunneridae</taxon>
        <taxon>Pentapetalae</taxon>
        <taxon>rosids</taxon>
        <taxon>fabids</taxon>
        <taxon>Fabales</taxon>
        <taxon>Fabaceae</taxon>
        <taxon>Papilionoideae</taxon>
        <taxon>50 kb inversion clade</taxon>
        <taxon>NPAAA clade</taxon>
        <taxon>Hologalegina</taxon>
        <taxon>IRL clade</taxon>
        <taxon>Trifolieae</taxon>
        <taxon>Medicago</taxon>
    </lineage>
</organism>
<evidence type="ECO:0000313" key="3">
    <source>
        <dbReference type="EMBL" id="AET00633.1"/>
    </source>
</evidence>
<feature type="signal peptide" evidence="1">
    <location>
        <begin position="1"/>
        <end position="27"/>
    </location>
</feature>
<dbReference type="PANTHER" id="PTHR33122">
    <property type="entry name" value="LIPID BINDING PROTEIN-RELATED"/>
    <property type="match status" value="1"/>
</dbReference>
<dbReference type="GO" id="GO:0005504">
    <property type="term" value="F:fatty acid binding"/>
    <property type="evidence" value="ECO:0007669"/>
    <property type="project" value="InterPro"/>
</dbReference>
<dbReference type="Proteomes" id="UP000002051">
    <property type="component" value="Chromosome 5"/>
</dbReference>
<dbReference type="CDD" id="cd04660">
    <property type="entry name" value="nsLTP_like"/>
    <property type="match status" value="1"/>
</dbReference>
<evidence type="ECO:0000256" key="1">
    <source>
        <dbReference type="SAM" id="SignalP"/>
    </source>
</evidence>
<reference evidence="5" key="2">
    <citation type="submission" date="1997-10" db="EMBL/GenBank/DDBJ databases">
        <authorList>
            <person name="Gamas P."/>
        </authorList>
    </citation>
    <scope>NUCLEOTIDE SEQUENCE</scope>
    <source>
        <tissue evidence="5">Root nodule</tissue>
    </source>
</reference>
<feature type="domain" description="Bifunctional inhibitor/plant lipid transfer protein/seed storage helical" evidence="2">
    <location>
        <begin position="42"/>
        <end position="102"/>
    </location>
</feature>
<dbReference type="PaxDb" id="3880-AET00633"/>
<evidence type="ECO:0000259" key="2">
    <source>
        <dbReference type="SMART" id="SM00499"/>
    </source>
</evidence>
<dbReference type="PANTHER" id="PTHR33122:SF43">
    <property type="entry name" value="BIFUNCTIONAL INHIBITOR_PLANT LIPID TRANSFER PROTEIN_SEED STORAGE HELICAL DOMAIN-CONTAINING PROTEIN"/>
    <property type="match status" value="1"/>
</dbReference>
<dbReference type="Pfam" id="PF14368">
    <property type="entry name" value="LTP_2"/>
    <property type="match status" value="1"/>
</dbReference>